<feature type="domain" description="Purine catabolism PurC-like" evidence="3">
    <location>
        <begin position="7"/>
        <end position="126"/>
    </location>
</feature>
<dbReference type="RefSeq" id="WP_150548652.1">
    <property type="nucleotide sequence ID" value="NZ_LR215729.2"/>
</dbReference>
<evidence type="ECO:0000259" key="3">
    <source>
        <dbReference type="Pfam" id="PF07905"/>
    </source>
</evidence>
<protein>
    <submittedName>
        <fullName evidence="6">CdaR family transcriptional regulator</fullName>
    </submittedName>
</protein>
<dbReference type="InterPro" id="IPR041522">
    <property type="entry name" value="CdaR_GGDEF"/>
</dbReference>
<proteinExistence type="inferred from homology"/>
<dbReference type="Pfam" id="PF13556">
    <property type="entry name" value="HTH_30"/>
    <property type="match status" value="1"/>
</dbReference>
<dbReference type="InterPro" id="IPR051448">
    <property type="entry name" value="CdaR-like_regulators"/>
</dbReference>
<dbReference type="InterPro" id="IPR042070">
    <property type="entry name" value="PucR_C-HTH_sf"/>
</dbReference>
<feature type="domain" description="PucR C-terminal helix-turn-helix" evidence="4">
    <location>
        <begin position="342"/>
        <end position="400"/>
    </location>
</feature>
<evidence type="ECO:0000256" key="1">
    <source>
        <dbReference type="ARBA" id="ARBA00006754"/>
    </source>
</evidence>
<dbReference type="AlphaFoldDB" id="A0A653E5I0"/>
<organism evidence="6">
    <name type="scientific">Pseudomonas marincola</name>
    <dbReference type="NCBI Taxonomy" id="437900"/>
    <lineage>
        <taxon>Bacteria</taxon>
        <taxon>Pseudomonadati</taxon>
        <taxon>Pseudomonadota</taxon>
        <taxon>Gammaproteobacteria</taxon>
        <taxon>Pseudomonadales</taxon>
        <taxon>Pseudomonadaceae</taxon>
        <taxon>Pseudomonas</taxon>
    </lineage>
</organism>
<comment type="similarity">
    <text evidence="1">Belongs to the CdaR family.</text>
</comment>
<keyword evidence="2" id="KW-0175">Coiled coil</keyword>
<dbReference type="InterPro" id="IPR012914">
    <property type="entry name" value="PucR_dom"/>
</dbReference>
<evidence type="ECO:0000259" key="5">
    <source>
        <dbReference type="Pfam" id="PF17853"/>
    </source>
</evidence>
<evidence type="ECO:0000259" key="4">
    <source>
        <dbReference type="Pfam" id="PF13556"/>
    </source>
</evidence>
<accession>A0A653E5I0</accession>
<dbReference type="Pfam" id="PF17853">
    <property type="entry name" value="GGDEF_2"/>
    <property type="match status" value="1"/>
</dbReference>
<reference evidence="6" key="1">
    <citation type="submission" date="2019-02" db="EMBL/GenBank/DDBJ databases">
        <authorList>
            <consortium name="Genoscope - CEA"/>
            <person name="William W."/>
        </authorList>
    </citation>
    <scope>NUCLEOTIDE SEQUENCE [LARGE SCALE GENOMIC DNA]</scope>
    <source>
        <strain evidence="6">YSy11</strain>
    </source>
</reference>
<gene>
    <name evidence="6" type="ORF">PMYSY11_2945</name>
</gene>
<name>A0A653E5I0_9PSED</name>
<feature type="coiled-coil region" evidence="2">
    <location>
        <begin position="177"/>
        <end position="209"/>
    </location>
</feature>
<evidence type="ECO:0000313" key="6">
    <source>
        <dbReference type="EMBL" id="VEV97989.1"/>
    </source>
</evidence>
<dbReference type="PANTHER" id="PTHR33744">
    <property type="entry name" value="CARBOHYDRATE DIACID REGULATOR"/>
    <property type="match status" value="1"/>
</dbReference>
<sequence length="413" mass="45517">MSLTVADVLALPGLESMRLRAGQIAQSNPVRWPYVAENTDIAEWIMGGELVFVTGINHPRTEQNLLSLVQQAHERAAAGLVILTGPEYIRQIPPSVIDAAQQLDVPLIEQPYALKMVIVTQAIGTALVQAQMLGRSRQHLLEQLLEGDVQSLEALRQRAQSLGLPLATPRQVALFKLEGSERLLEQLSAEDAELRLQDCRERLQQSLLQQLQALGDTLSPVCQGEHWIALLPATNSLDQQHNREAMLALLNQLNPSLAPLRLYLGLSTGGHGPERFAHALNEARQALVAAQSFPERLGVCSFNELGALELLGAIRDRSLLDQFVDKVLGPIISDDARHEPVLMPTLEAWFQENGNLALAAQRLGVHRNTLSYRTQRIESLSGNSFSNPHDRLNISLALLIWRLSSSRPARSTA</sequence>
<dbReference type="Pfam" id="PF07905">
    <property type="entry name" value="PucR"/>
    <property type="match status" value="1"/>
</dbReference>
<dbReference type="EMBL" id="LR215729">
    <property type="protein sequence ID" value="VEV97989.1"/>
    <property type="molecule type" value="Genomic_DNA"/>
</dbReference>
<dbReference type="InterPro" id="IPR025736">
    <property type="entry name" value="PucR_C-HTH_dom"/>
</dbReference>
<evidence type="ECO:0000256" key="2">
    <source>
        <dbReference type="SAM" id="Coils"/>
    </source>
</evidence>
<dbReference type="Gene3D" id="1.10.10.2840">
    <property type="entry name" value="PucR C-terminal helix-turn-helix domain"/>
    <property type="match status" value="1"/>
</dbReference>
<feature type="domain" description="CdaR GGDEF-like" evidence="5">
    <location>
        <begin position="151"/>
        <end position="287"/>
    </location>
</feature>